<dbReference type="Proteomes" id="UP001217754">
    <property type="component" value="Chromosome 3"/>
</dbReference>
<protein>
    <submittedName>
        <fullName evidence="2">Uncharacterized protein</fullName>
    </submittedName>
</protein>
<dbReference type="EMBL" id="CP119960">
    <property type="protein sequence ID" value="WFD39060.1"/>
    <property type="molecule type" value="Genomic_DNA"/>
</dbReference>
<keyword evidence="3" id="KW-1185">Reference proteome</keyword>
<accession>A0AAF0JAA6</accession>
<feature type="region of interest" description="Disordered" evidence="1">
    <location>
        <begin position="111"/>
        <end position="172"/>
    </location>
</feature>
<feature type="region of interest" description="Disordered" evidence="1">
    <location>
        <begin position="67"/>
        <end position="91"/>
    </location>
</feature>
<dbReference type="AlphaFoldDB" id="A0AAF0JAA6"/>
<name>A0AAF0JAA6_9BASI</name>
<feature type="region of interest" description="Disordered" evidence="1">
    <location>
        <begin position="237"/>
        <end position="259"/>
    </location>
</feature>
<organism evidence="2 3">
    <name type="scientific">Malassezia japonica</name>
    <dbReference type="NCBI Taxonomy" id="223818"/>
    <lineage>
        <taxon>Eukaryota</taxon>
        <taxon>Fungi</taxon>
        <taxon>Dikarya</taxon>
        <taxon>Basidiomycota</taxon>
        <taxon>Ustilaginomycotina</taxon>
        <taxon>Malasseziomycetes</taxon>
        <taxon>Malasseziales</taxon>
        <taxon>Malasseziaceae</taxon>
        <taxon>Malassezia</taxon>
    </lineage>
</organism>
<feature type="compositionally biased region" description="Low complexity" evidence="1">
    <location>
        <begin position="125"/>
        <end position="136"/>
    </location>
</feature>
<proteinExistence type="predicted"/>
<dbReference type="GeneID" id="85225679"/>
<feature type="compositionally biased region" description="Polar residues" evidence="1">
    <location>
        <begin position="151"/>
        <end position="166"/>
    </location>
</feature>
<sequence>MAAVRISQPEADTFGTPRLVEHAHRLRERLEAAAFHAGLSNTARDHRVANEYTLGTPLPLAEPHAIVQTAPRTPTNSRKRKAASETPRSSDLYEGLFGADFALESPSRQGASPVFRVSSMPPSPVASSPRAAPSTPKVRTPASAGDWLNRVASSPQLGSPQRSGGATSDMHNHPSAALLQHEQQAAQFRMPFKRRRMRTQGDDTFHFPSHGHRSPAGRLPNGHIASSLAQNLGLCGESPSRRMLAPSTSRHARFASTSSIPDRQSLDSYIPVRGYDPLPLEAPRSHPRPMRMHPEMEARPLAPPRFVHDVKHGAEGHDVPHARAHEAALTHDGRSVRHGKMPSPEKAWAARTDLRGHRRSMSYSTLETPLPVSHDRSGSITTPPAASPAYPVTPKSLGSSFSYGESLNMSPTPQPRSARRRQDTQALTASLPAKSSRHLRLRSDDFGARSSRPLWAQSPRPPPAPSFVRM</sequence>
<evidence type="ECO:0000313" key="2">
    <source>
        <dbReference type="EMBL" id="WFD39060.1"/>
    </source>
</evidence>
<evidence type="ECO:0000313" key="3">
    <source>
        <dbReference type="Proteomes" id="UP001217754"/>
    </source>
</evidence>
<gene>
    <name evidence="2" type="ORF">MJAP1_002030</name>
</gene>
<reference evidence="2" key="1">
    <citation type="submission" date="2023-03" db="EMBL/GenBank/DDBJ databases">
        <title>Mating type loci evolution in Malassezia.</title>
        <authorList>
            <person name="Coelho M.A."/>
        </authorList>
    </citation>
    <scope>NUCLEOTIDE SEQUENCE</scope>
    <source>
        <strain evidence="2">CBS 9431</strain>
    </source>
</reference>
<feature type="compositionally biased region" description="Polar residues" evidence="1">
    <location>
        <begin position="396"/>
        <end position="411"/>
    </location>
</feature>
<evidence type="ECO:0000256" key="1">
    <source>
        <dbReference type="SAM" id="MobiDB-lite"/>
    </source>
</evidence>
<dbReference type="RefSeq" id="XP_060121957.1">
    <property type="nucleotide sequence ID" value="XM_060265974.1"/>
</dbReference>
<feature type="compositionally biased region" description="Pro residues" evidence="1">
    <location>
        <begin position="459"/>
        <end position="470"/>
    </location>
</feature>
<feature type="region of interest" description="Disordered" evidence="1">
    <location>
        <begin position="360"/>
        <end position="470"/>
    </location>
</feature>